<comment type="caution">
    <text evidence="1">The sequence shown here is derived from an EMBL/GenBank/DDBJ whole genome shotgun (WGS) entry which is preliminary data.</text>
</comment>
<gene>
    <name evidence="1" type="ORF">F8M41_008002</name>
</gene>
<keyword evidence="2" id="KW-1185">Reference proteome</keyword>
<name>A0A8H4A2P0_GIGMA</name>
<dbReference type="EMBL" id="WTPW01001823">
    <property type="protein sequence ID" value="KAF0412093.1"/>
    <property type="molecule type" value="Genomic_DNA"/>
</dbReference>
<proteinExistence type="predicted"/>
<dbReference type="Gene3D" id="1.25.40.10">
    <property type="entry name" value="Tetratricopeptide repeat domain"/>
    <property type="match status" value="1"/>
</dbReference>
<sequence length="75" mass="8644">MNDGGICYEDEIRINIIGYCYGKGSGFRKDECKAFKYYWLAASMDHSTRIFSDDYCYDEGIVVEMDKCKAGIRTL</sequence>
<dbReference type="OrthoDB" id="2384430at2759"/>
<accession>A0A8H4A2P0</accession>
<dbReference type="InterPro" id="IPR011990">
    <property type="entry name" value="TPR-like_helical_dom_sf"/>
</dbReference>
<evidence type="ECO:0000313" key="2">
    <source>
        <dbReference type="Proteomes" id="UP000439903"/>
    </source>
</evidence>
<dbReference type="AlphaFoldDB" id="A0A8H4A2P0"/>
<reference evidence="1 2" key="1">
    <citation type="journal article" date="2019" name="Environ. Microbiol.">
        <title>At the nexus of three kingdoms: the genome of the mycorrhizal fungus Gigaspora margarita provides insights into plant, endobacterial and fungal interactions.</title>
        <authorList>
            <person name="Venice F."/>
            <person name="Ghignone S."/>
            <person name="Salvioli di Fossalunga A."/>
            <person name="Amselem J."/>
            <person name="Novero M."/>
            <person name="Xianan X."/>
            <person name="Sedzielewska Toro K."/>
            <person name="Morin E."/>
            <person name="Lipzen A."/>
            <person name="Grigoriev I.V."/>
            <person name="Henrissat B."/>
            <person name="Martin F.M."/>
            <person name="Bonfante P."/>
        </authorList>
    </citation>
    <scope>NUCLEOTIDE SEQUENCE [LARGE SCALE GENOMIC DNA]</scope>
    <source>
        <strain evidence="1 2">BEG34</strain>
    </source>
</reference>
<evidence type="ECO:0000313" key="1">
    <source>
        <dbReference type="EMBL" id="KAF0412093.1"/>
    </source>
</evidence>
<protein>
    <submittedName>
        <fullName evidence="1">HCP-like protein</fullName>
    </submittedName>
</protein>
<dbReference type="SUPFAM" id="SSF81901">
    <property type="entry name" value="HCP-like"/>
    <property type="match status" value="1"/>
</dbReference>
<organism evidence="1 2">
    <name type="scientific">Gigaspora margarita</name>
    <dbReference type="NCBI Taxonomy" id="4874"/>
    <lineage>
        <taxon>Eukaryota</taxon>
        <taxon>Fungi</taxon>
        <taxon>Fungi incertae sedis</taxon>
        <taxon>Mucoromycota</taxon>
        <taxon>Glomeromycotina</taxon>
        <taxon>Glomeromycetes</taxon>
        <taxon>Diversisporales</taxon>
        <taxon>Gigasporaceae</taxon>
        <taxon>Gigaspora</taxon>
    </lineage>
</organism>
<dbReference type="Proteomes" id="UP000439903">
    <property type="component" value="Unassembled WGS sequence"/>
</dbReference>